<dbReference type="CDD" id="cd00200">
    <property type="entry name" value="WD40"/>
    <property type="match status" value="1"/>
</dbReference>
<feature type="repeat" description="WD" evidence="3">
    <location>
        <begin position="54"/>
        <end position="90"/>
    </location>
</feature>
<protein>
    <submittedName>
        <fullName evidence="4">WD repeat-containing protein</fullName>
    </submittedName>
</protein>
<evidence type="ECO:0000313" key="5">
    <source>
        <dbReference type="Proteomes" id="UP000717585"/>
    </source>
</evidence>
<dbReference type="InterPro" id="IPR020472">
    <property type="entry name" value="WD40_PAC1"/>
</dbReference>
<feature type="repeat" description="WD" evidence="3">
    <location>
        <begin position="329"/>
        <end position="371"/>
    </location>
</feature>
<feature type="repeat" description="WD" evidence="3">
    <location>
        <begin position="597"/>
        <end position="631"/>
    </location>
</feature>
<evidence type="ECO:0000256" key="3">
    <source>
        <dbReference type="PROSITE-ProRule" id="PRU00221"/>
    </source>
</evidence>
<dbReference type="PRINTS" id="PR00320">
    <property type="entry name" value="GPROTEINBRPT"/>
</dbReference>
<evidence type="ECO:0000256" key="1">
    <source>
        <dbReference type="ARBA" id="ARBA00022574"/>
    </source>
</evidence>
<dbReference type="Proteomes" id="UP000717585">
    <property type="component" value="Unassembled WGS sequence"/>
</dbReference>
<dbReference type="PANTHER" id="PTHR44464:SF1">
    <property type="entry name" value="WD REPEAT-CONTAINING PROTEIN 17"/>
    <property type="match status" value="1"/>
</dbReference>
<dbReference type="Pfam" id="PF00400">
    <property type="entry name" value="WD40"/>
    <property type="match status" value="5"/>
</dbReference>
<accession>A0A8J6BC04</accession>
<dbReference type="PROSITE" id="PS00678">
    <property type="entry name" value="WD_REPEATS_1"/>
    <property type="match status" value="3"/>
</dbReference>
<name>A0A8J6BC04_9EUKA</name>
<dbReference type="SMART" id="SM00320">
    <property type="entry name" value="WD40"/>
    <property type="match status" value="11"/>
</dbReference>
<keyword evidence="2" id="KW-0677">Repeat</keyword>
<organism evidence="4 5">
    <name type="scientific">Carpediemonas membranifera</name>
    <dbReference type="NCBI Taxonomy" id="201153"/>
    <lineage>
        <taxon>Eukaryota</taxon>
        <taxon>Metamonada</taxon>
        <taxon>Carpediemonas-like organisms</taxon>
        <taxon>Carpediemonas</taxon>
    </lineage>
</organism>
<dbReference type="PROSITE" id="PS50082">
    <property type="entry name" value="WD_REPEATS_2"/>
    <property type="match status" value="5"/>
</dbReference>
<feature type="repeat" description="WD" evidence="3">
    <location>
        <begin position="554"/>
        <end position="596"/>
    </location>
</feature>
<evidence type="ECO:0000313" key="4">
    <source>
        <dbReference type="EMBL" id="KAG9394227.1"/>
    </source>
</evidence>
<keyword evidence="1 3" id="KW-0853">WD repeat</keyword>
<dbReference type="InterPro" id="IPR036322">
    <property type="entry name" value="WD40_repeat_dom_sf"/>
</dbReference>
<dbReference type="InterPro" id="IPR015943">
    <property type="entry name" value="WD40/YVTN_repeat-like_dom_sf"/>
</dbReference>
<feature type="repeat" description="WD" evidence="3">
    <location>
        <begin position="501"/>
        <end position="534"/>
    </location>
</feature>
<evidence type="ECO:0000256" key="2">
    <source>
        <dbReference type="ARBA" id="ARBA00022737"/>
    </source>
</evidence>
<dbReference type="InterPro" id="IPR019775">
    <property type="entry name" value="WD40_repeat_CS"/>
</dbReference>
<gene>
    <name evidence="4" type="ORF">J8273_4329</name>
</gene>
<dbReference type="PROSITE" id="PS50294">
    <property type="entry name" value="WD_REPEATS_REGION"/>
    <property type="match status" value="4"/>
</dbReference>
<dbReference type="Gene3D" id="2.130.10.10">
    <property type="entry name" value="YVTN repeat-like/Quinoprotein amine dehydrogenase"/>
    <property type="match status" value="3"/>
</dbReference>
<proteinExistence type="predicted"/>
<dbReference type="PANTHER" id="PTHR44464">
    <property type="entry name" value="WD REPEAT-CONTAINING PROTEIN 17"/>
    <property type="match status" value="1"/>
</dbReference>
<dbReference type="SUPFAM" id="SSF50978">
    <property type="entry name" value="WD40 repeat-like"/>
    <property type="match status" value="2"/>
</dbReference>
<dbReference type="InterPro" id="IPR001680">
    <property type="entry name" value="WD40_rpt"/>
</dbReference>
<comment type="caution">
    <text evidence="4">The sequence shown here is derived from an EMBL/GenBank/DDBJ whole genome shotgun (WGS) entry which is preliminary data.</text>
</comment>
<dbReference type="OrthoDB" id="2161379at2759"/>
<keyword evidence="5" id="KW-1185">Reference proteome</keyword>
<reference evidence="4" key="1">
    <citation type="submission" date="2021-05" db="EMBL/GenBank/DDBJ databases">
        <title>A free-living protist that lacks canonical eukaryotic 1 DNA replication and segregation systems.</title>
        <authorList>
            <person name="Salas-Leiva D.E."/>
            <person name="Tromer E.C."/>
            <person name="Curtis B.A."/>
            <person name="Jerlstrom-Hultqvist J."/>
            <person name="Kolisko M."/>
            <person name="Yi Z."/>
            <person name="Salas-Leiva J.S."/>
            <person name="Gallot-Lavallee L."/>
            <person name="Kops G.J.P.L."/>
            <person name="Archibald J.M."/>
            <person name="Simpson A.G.B."/>
            <person name="Roger A.J."/>
        </authorList>
    </citation>
    <scope>NUCLEOTIDE SEQUENCE</scope>
    <source>
        <strain evidence="4">BICM</strain>
    </source>
</reference>
<dbReference type="EMBL" id="JAHDYR010000016">
    <property type="protein sequence ID" value="KAG9394227.1"/>
    <property type="molecule type" value="Genomic_DNA"/>
</dbReference>
<sequence length="1300" mass="141328">MDRKLTVCSSIIPAGVQQWNPQVVASTDTHFAYAATLAVYIFKSWPYPRLHRIIAAHERTITSLAWNPHDNGQIVTSSYDGKVIVWDVESVSRKIILSLPSKSNDRIFATAIEWNPFNRDLIGIATNIGIVFGFNISTKKHKIMYTFPNGDSVTSLQWNKKVPCRIAAGSASGAVVVTDNLFDGEFSKPAKIFKGHRIATDVQSPVIAVRWDLVSEAYLLVAHQSGQISMFDAVEKKSIQTFNKVAGGISGLCWTPDVSGGFFTLDRRSGILREWNVSQRTSLHNHRVAAAGGHSLGAVGRSQAFIGGFNDGSVVVYESALKKAVFTGQPNHTETIFDIQMHPAQRDILASVGYDSTLRVWDLTSMQCVKVIAPPSLERVILYSVSWDPSGERRVVVSTSNKTVVLIDVDKGVVVRTLTNEFNDGVLRVVWTKHGIAACSRAGEIIVMDIQGTIKRRYTVPHGSFGVDWSPFFPQIAVACGDGAVRIFDVSSPSTTHIQILRGHKDKTFGVSWSPLVPHLLAVGSDDGTATVWQGTVKATPEGPLVQFAQVSALTGHTDKVRPVVWSPELPNILYTGAWDATLRTWDAATGKCLDVAREHHADIYGLSVHPQRPFMMVSSSRDMSIRSWSLTHIVDLVKASCLHEPTLFASHCNHKPRTSMSGKMRLCGALSKSIVQTITKADHTAAAQIHVLDRLSTLFSGYSTVNNIWDILRHRIVGASTNSANAVVPGDEHFAFASCLAKDLSADQIAAKQLHIPRSLDQVVPTRVLKRDERASVAANLQLLLGETEAACEALIKQGRWERALSLAPAAGIEYWQGLAARYASHLRHLGDIDAAPYAIAAGKPGDAIDLLSERKDVQTALLISSAADSGRYHAFRSVSEPVEYTLRPATLRRTAQEYISACEPFLAASAYLDGGHFRDALSILCEAGEPILAASVATILVDHKLLSVEGSRPTYAAAALHCEQLQKWRVALDFASLAYPESVGQTASRLVSHPTLSQVEIDNYLTSAGMPGLAAQKFEGVPENPTDINRALITTALLAQDVDSAREALLRYLSATIESPDFEAGPAGEIIRSFVGIRLGAEPLTDDMVKILALSSFVCGLEAVSKHDPYAANLLLMNAVKVGESVLPQPVFSWVRVCHEALNGTFKSLRKRETIVDLPPGIDPTSLRSIKGIHGVEDIVGFNSLLAALEGKTVDMAQLNGGDTTLEPLTKLIIDMMAGRTHRVVCIPGMRLPGAIGGRRVSSSLLSRSRVSGHPVVLSDRLRNGEVPCISEEEFVQWTRYCPFSPLNDGKPIHQLAS</sequence>